<evidence type="ECO:0000313" key="10">
    <source>
        <dbReference type="EMBL" id="CAB4679170.1"/>
    </source>
</evidence>
<keyword evidence="3" id="KW-0444">Lipid biosynthesis</keyword>
<dbReference type="SUPFAM" id="SSF47240">
    <property type="entry name" value="Ferritin-like"/>
    <property type="match status" value="1"/>
</dbReference>
<name>A0A6J6MXY5_9ZZZZ</name>
<evidence type="ECO:0000256" key="4">
    <source>
        <dbReference type="ARBA" id="ARBA00022723"/>
    </source>
</evidence>
<dbReference type="EMBL" id="CAEZWW010000140">
    <property type="protein sequence ID" value="CAB4679170.1"/>
    <property type="molecule type" value="Genomic_DNA"/>
</dbReference>
<dbReference type="InterPro" id="IPR009078">
    <property type="entry name" value="Ferritin-like_SF"/>
</dbReference>
<dbReference type="InterPro" id="IPR005067">
    <property type="entry name" value="Fatty_acid_desaturase-2"/>
</dbReference>
<evidence type="ECO:0000256" key="9">
    <source>
        <dbReference type="ARBA" id="ARBA00023160"/>
    </source>
</evidence>
<proteinExistence type="inferred from homology"/>
<comment type="cofactor">
    <cofactor evidence="1">
        <name>Fe(2+)</name>
        <dbReference type="ChEBI" id="CHEBI:29033"/>
    </cofactor>
</comment>
<accession>A0A6J6MXY5</accession>
<dbReference type="Pfam" id="PF03405">
    <property type="entry name" value="FA_desaturase_2"/>
    <property type="match status" value="1"/>
</dbReference>
<evidence type="ECO:0000256" key="5">
    <source>
        <dbReference type="ARBA" id="ARBA00022832"/>
    </source>
</evidence>
<evidence type="ECO:0000256" key="3">
    <source>
        <dbReference type="ARBA" id="ARBA00022516"/>
    </source>
</evidence>
<dbReference type="GO" id="GO:0046872">
    <property type="term" value="F:metal ion binding"/>
    <property type="evidence" value="ECO:0007669"/>
    <property type="project" value="UniProtKB-KW"/>
</dbReference>
<organism evidence="10">
    <name type="scientific">freshwater metagenome</name>
    <dbReference type="NCBI Taxonomy" id="449393"/>
    <lineage>
        <taxon>unclassified sequences</taxon>
        <taxon>metagenomes</taxon>
        <taxon>ecological metagenomes</taxon>
    </lineage>
</organism>
<keyword evidence="6" id="KW-0560">Oxidoreductase</keyword>
<keyword evidence="8" id="KW-0443">Lipid metabolism</keyword>
<comment type="similarity">
    <text evidence="2">Belongs to the fatty acid desaturase type 2 family.</text>
</comment>
<evidence type="ECO:0000256" key="8">
    <source>
        <dbReference type="ARBA" id="ARBA00023098"/>
    </source>
</evidence>
<evidence type="ECO:0000256" key="1">
    <source>
        <dbReference type="ARBA" id="ARBA00001954"/>
    </source>
</evidence>
<evidence type="ECO:0000256" key="7">
    <source>
        <dbReference type="ARBA" id="ARBA00023004"/>
    </source>
</evidence>
<protein>
    <submittedName>
        <fullName evidence="10">Unannotated protein</fullName>
    </submittedName>
</protein>
<keyword evidence="4" id="KW-0479">Metal-binding</keyword>
<evidence type="ECO:0000256" key="2">
    <source>
        <dbReference type="ARBA" id="ARBA00008749"/>
    </source>
</evidence>
<dbReference type="Gene3D" id="1.10.620.20">
    <property type="entry name" value="Ribonucleotide Reductase, subunit A"/>
    <property type="match status" value="1"/>
</dbReference>
<dbReference type="AlphaFoldDB" id="A0A6J6MXY5"/>
<sequence>MAGIYDLRQHKDEVLMPVLRKWRVFERADFGAECEQARIELSVLLDDMEVSADRFENKREALRARLAARD</sequence>
<keyword evidence="5" id="KW-0276">Fatty acid metabolism</keyword>
<keyword evidence="7" id="KW-0408">Iron</keyword>
<gene>
    <name evidence="10" type="ORF">UFOPK2310_01110</name>
</gene>
<reference evidence="10" key="1">
    <citation type="submission" date="2020-05" db="EMBL/GenBank/DDBJ databases">
        <authorList>
            <person name="Chiriac C."/>
            <person name="Salcher M."/>
            <person name="Ghai R."/>
            <person name="Kavagutti S V."/>
        </authorList>
    </citation>
    <scope>NUCLEOTIDE SEQUENCE</scope>
</reference>
<dbReference type="GO" id="GO:0006633">
    <property type="term" value="P:fatty acid biosynthetic process"/>
    <property type="evidence" value="ECO:0007669"/>
    <property type="project" value="UniProtKB-KW"/>
</dbReference>
<dbReference type="InterPro" id="IPR012348">
    <property type="entry name" value="RNR-like"/>
</dbReference>
<dbReference type="GO" id="GO:0045300">
    <property type="term" value="F:stearoyl-[ACP] desaturase activity"/>
    <property type="evidence" value="ECO:0007669"/>
    <property type="project" value="InterPro"/>
</dbReference>
<evidence type="ECO:0000256" key="6">
    <source>
        <dbReference type="ARBA" id="ARBA00023002"/>
    </source>
</evidence>
<keyword evidence="9" id="KW-0275">Fatty acid biosynthesis</keyword>